<gene>
    <name evidence="1" type="ORF">RhiirC2_797625</name>
</gene>
<evidence type="ECO:0000313" key="2">
    <source>
        <dbReference type="Proteomes" id="UP000233469"/>
    </source>
</evidence>
<proteinExistence type="predicted"/>
<reference evidence="1 2" key="2">
    <citation type="submission" date="2017-10" db="EMBL/GenBank/DDBJ databases">
        <title>Extensive intraspecific genome diversity in a model arbuscular mycorrhizal fungus.</title>
        <authorList>
            <person name="Chen E.C.H."/>
            <person name="Morin E."/>
            <person name="Baudet D."/>
            <person name="Noel J."/>
            <person name="Ndikumana S."/>
            <person name="Charron P."/>
            <person name="St-Onge C."/>
            <person name="Giorgi J."/>
            <person name="Grigoriev I.V."/>
            <person name="Roux C."/>
            <person name="Martin F.M."/>
            <person name="Corradi N."/>
        </authorList>
    </citation>
    <scope>NUCLEOTIDE SEQUENCE [LARGE SCALE GENOMIC DNA]</scope>
    <source>
        <strain evidence="1 2">C2</strain>
    </source>
</reference>
<reference evidence="1 2" key="1">
    <citation type="submission" date="2016-04" db="EMBL/GenBank/DDBJ databases">
        <title>Genome analyses suggest a sexual origin of heterokaryosis in a supposedly ancient asexual fungus.</title>
        <authorList>
            <person name="Ropars J."/>
            <person name="Sedzielewska K."/>
            <person name="Noel J."/>
            <person name="Charron P."/>
            <person name="Farinelli L."/>
            <person name="Marton T."/>
            <person name="Kruger M."/>
            <person name="Pelin A."/>
            <person name="Brachmann A."/>
            <person name="Corradi N."/>
        </authorList>
    </citation>
    <scope>NUCLEOTIDE SEQUENCE [LARGE SCALE GENOMIC DNA]</scope>
    <source>
        <strain evidence="1 2">C2</strain>
    </source>
</reference>
<sequence>MENNVHKPSFKYSRQLGNTLVGAHMGKASITLNKPIIIGASVLVFDQDYQAFQG</sequence>
<dbReference type="Proteomes" id="UP000233469">
    <property type="component" value="Unassembled WGS sequence"/>
</dbReference>
<protein>
    <submittedName>
        <fullName evidence="1">Uncharacterized protein</fullName>
    </submittedName>
</protein>
<evidence type="ECO:0000313" key="1">
    <source>
        <dbReference type="EMBL" id="PKK57666.1"/>
    </source>
</evidence>
<dbReference type="EMBL" id="LLXL01004196">
    <property type="protein sequence ID" value="PKK57666.1"/>
    <property type="molecule type" value="Genomic_DNA"/>
</dbReference>
<dbReference type="AlphaFoldDB" id="A0A2N1M7P7"/>
<accession>A0A2N1M7P7</accession>
<name>A0A2N1M7P7_9GLOM</name>
<organism evidence="1 2">
    <name type="scientific">Rhizophagus irregularis</name>
    <dbReference type="NCBI Taxonomy" id="588596"/>
    <lineage>
        <taxon>Eukaryota</taxon>
        <taxon>Fungi</taxon>
        <taxon>Fungi incertae sedis</taxon>
        <taxon>Mucoromycota</taxon>
        <taxon>Glomeromycotina</taxon>
        <taxon>Glomeromycetes</taxon>
        <taxon>Glomerales</taxon>
        <taxon>Glomeraceae</taxon>
        <taxon>Rhizophagus</taxon>
    </lineage>
</organism>
<comment type="caution">
    <text evidence="1">The sequence shown here is derived from an EMBL/GenBank/DDBJ whole genome shotgun (WGS) entry which is preliminary data.</text>
</comment>